<organism evidence="2 3">
    <name type="scientific">Rhododendron simsii</name>
    <name type="common">Sims's rhododendron</name>
    <dbReference type="NCBI Taxonomy" id="118357"/>
    <lineage>
        <taxon>Eukaryota</taxon>
        <taxon>Viridiplantae</taxon>
        <taxon>Streptophyta</taxon>
        <taxon>Embryophyta</taxon>
        <taxon>Tracheophyta</taxon>
        <taxon>Spermatophyta</taxon>
        <taxon>Magnoliopsida</taxon>
        <taxon>eudicotyledons</taxon>
        <taxon>Gunneridae</taxon>
        <taxon>Pentapetalae</taxon>
        <taxon>asterids</taxon>
        <taxon>Ericales</taxon>
        <taxon>Ericaceae</taxon>
        <taxon>Ericoideae</taxon>
        <taxon>Rhodoreae</taxon>
        <taxon>Rhododendron</taxon>
    </lineage>
</organism>
<evidence type="ECO:0000313" key="3">
    <source>
        <dbReference type="Proteomes" id="UP000626092"/>
    </source>
</evidence>
<reference evidence="2" key="1">
    <citation type="submission" date="2019-11" db="EMBL/GenBank/DDBJ databases">
        <authorList>
            <person name="Liu Y."/>
            <person name="Hou J."/>
            <person name="Li T.-Q."/>
            <person name="Guan C.-H."/>
            <person name="Wu X."/>
            <person name="Wu H.-Z."/>
            <person name="Ling F."/>
            <person name="Zhang R."/>
            <person name="Shi X.-G."/>
            <person name="Ren J.-P."/>
            <person name="Chen E.-F."/>
            <person name="Sun J.-M."/>
        </authorList>
    </citation>
    <scope>NUCLEOTIDE SEQUENCE</scope>
    <source>
        <strain evidence="2">Adult_tree_wgs_1</strain>
        <tissue evidence="2">Leaves</tissue>
    </source>
</reference>
<feature type="transmembrane region" description="Helical" evidence="1">
    <location>
        <begin position="121"/>
        <end position="149"/>
    </location>
</feature>
<accession>A0A834GS49</accession>
<sequence>MDLPAEELQYFPTITAILDESTSIPNPSSRTWYCRNLTPFPSLTFAMSMSVYALPQIDTSPSASSHNISSQWTKLLFFQFCCLIFHFALFPLLSAAASLCTASKPAVVSFTIPSSVCKRLFITYLWVSLVLAVYSVVFIGSFALVLVGIGTHNTPLLVSAGVVTVSLNLADDAFLCHLAGVVSGLEPVYGFAAMDLLKAWNPTAAWLVFAHLLVIGAINMVFFLWVWVVSGP</sequence>
<dbReference type="Proteomes" id="UP000626092">
    <property type="component" value="Unassembled WGS sequence"/>
</dbReference>
<dbReference type="PANTHER" id="PTHR33133">
    <property type="entry name" value="OS08G0107100 PROTEIN-RELATED"/>
    <property type="match status" value="1"/>
</dbReference>
<feature type="transmembrane region" description="Helical" evidence="1">
    <location>
        <begin position="75"/>
        <end position="100"/>
    </location>
</feature>
<dbReference type="AlphaFoldDB" id="A0A834GS49"/>
<keyword evidence="1" id="KW-1133">Transmembrane helix</keyword>
<keyword evidence="3" id="KW-1185">Reference proteome</keyword>
<dbReference type="EMBL" id="WJXA01000006">
    <property type="protein sequence ID" value="KAF7140913.1"/>
    <property type="molecule type" value="Genomic_DNA"/>
</dbReference>
<comment type="caution">
    <text evidence="2">The sequence shown here is derived from an EMBL/GenBank/DDBJ whole genome shotgun (WGS) entry which is preliminary data.</text>
</comment>
<proteinExistence type="predicted"/>
<keyword evidence="1" id="KW-0472">Membrane</keyword>
<gene>
    <name evidence="2" type="ORF">RHSIM_Rhsim06G0010200</name>
</gene>
<dbReference type="PANTHER" id="PTHR33133:SF24">
    <property type="entry name" value="OS01G0800300 PROTEIN"/>
    <property type="match status" value="1"/>
</dbReference>
<dbReference type="OrthoDB" id="1616845at2759"/>
<name>A0A834GS49_RHOSS</name>
<feature type="transmembrane region" description="Helical" evidence="1">
    <location>
        <begin position="204"/>
        <end position="228"/>
    </location>
</feature>
<evidence type="ECO:0000256" key="1">
    <source>
        <dbReference type="SAM" id="Phobius"/>
    </source>
</evidence>
<protein>
    <submittedName>
        <fullName evidence="2">Uncharacterized protein</fullName>
    </submittedName>
</protein>
<evidence type="ECO:0000313" key="2">
    <source>
        <dbReference type="EMBL" id="KAF7140913.1"/>
    </source>
</evidence>
<keyword evidence="1" id="KW-0812">Transmembrane</keyword>